<evidence type="ECO:0000313" key="2">
    <source>
        <dbReference type="EMBL" id="TQM33465.1"/>
    </source>
</evidence>
<dbReference type="Proteomes" id="UP000316331">
    <property type="component" value="Unassembled WGS sequence"/>
</dbReference>
<dbReference type="InterPro" id="IPR027417">
    <property type="entry name" value="P-loop_NTPase"/>
</dbReference>
<sequence length="280" mass="31503">MFEKLQLQKIMTALKLQNPHISEAQWAETEARLAERIKNVSPPTIALIGLAGVGKSSTINALFNAGAKVSHHEPCTRVAQPIVGDLYEYTGRKGNIIVYDMPGLGENLMADETHYETYSKVLPNVDVAIWVIDAPSRVISPIEVALRRLRAENGNALVDKIVFAANKIDRIDPGEEAWIRQANVPSKQQQRTIGLYERFLRDALKNEVSSAEDSIVCYSAKRRYNLELLLEKVGMHAPDDRAWLLGRVADVADFREFVDPRLLGWIEANRDQLSQFNGRR</sequence>
<dbReference type="GO" id="GO:0005829">
    <property type="term" value="C:cytosol"/>
    <property type="evidence" value="ECO:0007669"/>
    <property type="project" value="TreeGrafter"/>
</dbReference>
<name>A0A543FI10_9NOCA</name>
<protein>
    <recommendedName>
        <fullName evidence="1">G domain-containing protein</fullName>
    </recommendedName>
</protein>
<dbReference type="Gene3D" id="3.40.50.300">
    <property type="entry name" value="P-loop containing nucleotide triphosphate hydrolases"/>
    <property type="match status" value="1"/>
</dbReference>
<keyword evidence="3" id="KW-1185">Reference proteome</keyword>
<accession>A0A543FI10</accession>
<feature type="domain" description="G" evidence="1">
    <location>
        <begin position="44"/>
        <end position="152"/>
    </location>
</feature>
<dbReference type="SUPFAM" id="SSF52540">
    <property type="entry name" value="P-loop containing nucleoside triphosphate hydrolases"/>
    <property type="match status" value="1"/>
</dbReference>
<evidence type="ECO:0000259" key="1">
    <source>
        <dbReference type="Pfam" id="PF01926"/>
    </source>
</evidence>
<dbReference type="PANTHER" id="PTHR42714:SF2">
    <property type="entry name" value="TRNA MODIFICATION GTPASE GTPBP3, MITOCHONDRIAL"/>
    <property type="match status" value="1"/>
</dbReference>
<evidence type="ECO:0000313" key="3">
    <source>
        <dbReference type="Proteomes" id="UP000316331"/>
    </source>
</evidence>
<dbReference type="GO" id="GO:0030488">
    <property type="term" value="P:tRNA methylation"/>
    <property type="evidence" value="ECO:0007669"/>
    <property type="project" value="TreeGrafter"/>
</dbReference>
<dbReference type="GO" id="GO:0002098">
    <property type="term" value="P:tRNA wobble uridine modification"/>
    <property type="evidence" value="ECO:0007669"/>
    <property type="project" value="TreeGrafter"/>
</dbReference>
<proteinExistence type="predicted"/>
<dbReference type="PANTHER" id="PTHR42714">
    <property type="entry name" value="TRNA MODIFICATION GTPASE GTPBP3"/>
    <property type="match status" value="1"/>
</dbReference>
<organism evidence="2 3">
    <name type="scientific">Nocardia bhagyanarayanae</name>
    <dbReference type="NCBI Taxonomy" id="1215925"/>
    <lineage>
        <taxon>Bacteria</taxon>
        <taxon>Bacillati</taxon>
        <taxon>Actinomycetota</taxon>
        <taxon>Actinomycetes</taxon>
        <taxon>Mycobacteriales</taxon>
        <taxon>Nocardiaceae</taxon>
        <taxon>Nocardia</taxon>
    </lineage>
</organism>
<dbReference type="Pfam" id="PF01926">
    <property type="entry name" value="MMR_HSR1"/>
    <property type="match status" value="1"/>
</dbReference>
<dbReference type="AlphaFoldDB" id="A0A543FI10"/>
<gene>
    <name evidence="2" type="ORF">FB390_5195</name>
</gene>
<dbReference type="GO" id="GO:0005525">
    <property type="term" value="F:GTP binding"/>
    <property type="evidence" value="ECO:0007669"/>
    <property type="project" value="InterPro"/>
</dbReference>
<dbReference type="CDD" id="cd00882">
    <property type="entry name" value="Ras_like_GTPase"/>
    <property type="match status" value="1"/>
</dbReference>
<dbReference type="OrthoDB" id="4350356at2"/>
<dbReference type="InterPro" id="IPR006073">
    <property type="entry name" value="GTP-bd"/>
</dbReference>
<reference evidence="2 3" key="1">
    <citation type="submission" date="2019-06" db="EMBL/GenBank/DDBJ databases">
        <title>Sequencing the genomes of 1000 actinobacteria strains.</title>
        <authorList>
            <person name="Klenk H.-P."/>
        </authorList>
    </citation>
    <scope>NUCLEOTIDE SEQUENCE [LARGE SCALE GENOMIC DNA]</scope>
    <source>
        <strain evidence="2 3">DSM 103495</strain>
    </source>
</reference>
<comment type="caution">
    <text evidence="2">The sequence shown here is derived from an EMBL/GenBank/DDBJ whole genome shotgun (WGS) entry which is preliminary data.</text>
</comment>
<dbReference type="RefSeq" id="WP_141811226.1">
    <property type="nucleotide sequence ID" value="NZ_VFPG01000001.1"/>
</dbReference>
<dbReference type="EMBL" id="VFPG01000001">
    <property type="protein sequence ID" value="TQM33465.1"/>
    <property type="molecule type" value="Genomic_DNA"/>
</dbReference>